<name>A0ABV4UR06_9MICC</name>
<evidence type="ECO:0000313" key="12">
    <source>
        <dbReference type="Proteomes" id="UP001575652"/>
    </source>
</evidence>
<sequence length="640" mass="66825">MSPSKTPDTPPAGDPKADPHPYAVSMPRVEASEVKPARPLLRRRRPEAVLPTGSVDLPGSPDDRSKTEPDWDDAELPAASGASPTAELAAPAVRQPSAPYPGAQIPGPPAPDTAAPGPAARSGSARPAAPWGIPGRNGSGRQGGPRGRAAAASPRTTTAPTVPLDPAVARPGLRANPAARRMLARLMESEAPPTQAFSIIDRLVGSPYANPLIQVPAQDASARKTLEFALDLAEAMFRYGAGALEAETSIIAVTASLGLRNVDVDITNQSIHLNYAPADQVPLSILRVVRSWTSNYAGLALLHQLVSDIVSGGVTRQQAVDRLKDITHRPKPFPRWMVTAAGGGFSAMFVMFIGGSWVGALVAFASFGLVSQSMKIAGRWRVPEFFSIAFGSFVTTAIAMVLWALDVPLSPAIVVAGGIMLLLPSSRFVSSVQDAINGFPVTAAGRFFSAMIIYGAIVSGIMTALVLGALGGVGELDLTNIDRVAYPGWLLFLFVGVAVLCGAVFEQTARNLLLPTAGVALLGYLALVGAQAVGVGERLTPAIAAAVVGAAGRWVALKMGAPQLVVAVPAVVFLLPGLMIFRAMYGIAIDSDDMSAGLVEMFNAFTIILAIAGGVVLGDTVARPLTKGWNSHERRRIRRR</sequence>
<accession>A0ABV4UR06</accession>
<dbReference type="InterPro" id="IPR050539">
    <property type="entry name" value="ThrE_Dicarb/AminoAcid_Exp"/>
</dbReference>
<dbReference type="PANTHER" id="PTHR34390:SF2">
    <property type="entry name" value="SUCCINATE TRANSPORTER SUBUNIT YJJP-RELATED"/>
    <property type="match status" value="1"/>
</dbReference>
<proteinExistence type="inferred from homology"/>
<dbReference type="EMBL" id="JBHDLJ010000010">
    <property type="protein sequence ID" value="MFB0835331.1"/>
    <property type="molecule type" value="Genomic_DNA"/>
</dbReference>
<feature type="domain" description="Threonine/serine exporter-like N-terminal" evidence="9">
    <location>
        <begin position="228"/>
        <end position="467"/>
    </location>
</feature>
<feature type="transmembrane region" description="Helical" evidence="8">
    <location>
        <begin position="605"/>
        <end position="626"/>
    </location>
</feature>
<dbReference type="Proteomes" id="UP001575652">
    <property type="component" value="Unassembled WGS sequence"/>
</dbReference>
<evidence type="ECO:0000256" key="6">
    <source>
        <dbReference type="ARBA" id="ARBA00034125"/>
    </source>
</evidence>
<keyword evidence="4 8" id="KW-1133">Transmembrane helix</keyword>
<keyword evidence="5 8" id="KW-0472">Membrane</keyword>
<dbReference type="RefSeq" id="WP_373972509.1">
    <property type="nucleotide sequence ID" value="NZ_JBHDLJ010000010.1"/>
</dbReference>
<protein>
    <submittedName>
        <fullName evidence="11">Threonine/serine exporter family protein</fullName>
    </submittedName>
</protein>
<comment type="similarity">
    <text evidence="6">Belongs to the ThrE exporter (TC 2.A.79) family.</text>
</comment>
<evidence type="ECO:0000256" key="5">
    <source>
        <dbReference type="ARBA" id="ARBA00023136"/>
    </source>
</evidence>
<feature type="compositionally biased region" description="Low complexity" evidence="7">
    <location>
        <begin position="147"/>
        <end position="161"/>
    </location>
</feature>
<evidence type="ECO:0000256" key="8">
    <source>
        <dbReference type="SAM" id="Phobius"/>
    </source>
</evidence>
<feature type="domain" description="Threonine/Serine exporter ThrE" evidence="10">
    <location>
        <begin position="492"/>
        <end position="620"/>
    </location>
</feature>
<evidence type="ECO:0000256" key="1">
    <source>
        <dbReference type="ARBA" id="ARBA00004651"/>
    </source>
</evidence>
<evidence type="ECO:0000256" key="2">
    <source>
        <dbReference type="ARBA" id="ARBA00022475"/>
    </source>
</evidence>
<reference evidence="11 12" key="1">
    <citation type="submission" date="2024-09" db="EMBL/GenBank/DDBJ databases">
        <authorList>
            <person name="Salinas-Garcia M.A."/>
            <person name="Prieme A."/>
        </authorList>
    </citation>
    <scope>NUCLEOTIDE SEQUENCE [LARGE SCALE GENOMIC DNA]</scope>
    <source>
        <strain evidence="11 12">DSM 21081</strain>
    </source>
</reference>
<feature type="transmembrane region" description="Helical" evidence="8">
    <location>
        <begin position="411"/>
        <end position="430"/>
    </location>
</feature>
<dbReference type="PANTHER" id="PTHR34390">
    <property type="entry name" value="UPF0442 PROTEIN YJJB-RELATED"/>
    <property type="match status" value="1"/>
</dbReference>
<comment type="caution">
    <text evidence="11">The sequence shown here is derived from an EMBL/GenBank/DDBJ whole genome shotgun (WGS) entry which is preliminary data.</text>
</comment>
<feature type="region of interest" description="Disordered" evidence="7">
    <location>
        <begin position="1"/>
        <end position="173"/>
    </location>
</feature>
<feature type="transmembrane region" description="Helical" evidence="8">
    <location>
        <begin position="385"/>
        <end position="405"/>
    </location>
</feature>
<dbReference type="Pfam" id="PF12821">
    <property type="entry name" value="ThrE_2"/>
    <property type="match status" value="1"/>
</dbReference>
<dbReference type="InterPro" id="IPR010619">
    <property type="entry name" value="ThrE-like_N"/>
</dbReference>
<keyword evidence="12" id="KW-1185">Reference proteome</keyword>
<feature type="transmembrane region" description="Helical" evidence="8">
    <location>
        <begin position="451"/>
        <end position="474"/>
    </location>
</feature>
<feature type="transmembrane region" description="Helical" evidence="8">
    <location>
        <begin position="336"/>
        <end position="364"/>
    </location>
</feature>
<feature type="compositionally biased region" description="Gly residues" evidence="7">
    <location>
        <begin position="135"/>
        <end position="146"/>
    </location>
</feature>
<evidence type="ECO:0000256" key="3">
    <source>
        <dbReference type="ARBA" id="ARBA00022692"/>
    </source>
</evidence>
<organism evidence="11 12">
    <name type="scientific">Arthrobacter halodurans</name>
    <dbReference type="NCBI Taxonomy" id="516699"/>
    <lineage>
        <taxon>Bacteria</taxon>
        <taxon>Bacillati</taxon>
        <taxon>Actinomycetota</taxon>
        <taxon>Actinomycetes</taxon>
        <taxon>Micrococcales</taxon>
        <taxon>Micrococcaceae</taxon>
        <taxon>Arthrobacter</taxon>
    </lineage>
</organism>
<evidence type="ECO:0000256" key="7">
    <source>
        <dbReference type="SAM" id="MobiDB-lite"/>
    </source>
</evidence>
<evidence type="ECO:0000256" key="4">
    <source>
        <dbReference type="ARBA" id="ARBA00022989"/>
    </source>
</evidence>
<feature type="compositionally biased region" description="Low complexity" evidence="7">
    <location>
        <begin position="112"/>
        <end position="134"/>
    </location>
</feature>
<feature type="transmembrane region" description="Helical" evidence="8">
    <location>
        <begin position="512"/>
        <end position="533"/>
    </location>
</feature>
<evidence type="ECO:0000259" key="10">
    <source>
        <dbReference type="Pfam" id="PF12821"/>
    </source>
</evidence>
<feature type="transmembrane region" description="Helical" evidence="8">
    <location>
        <begin position="486"/>
        <end position="505"/>
    </location>
</feature>
<evidence type="ECO:0000313" key="11">
    <source>
        <dbReference type="EMBL" id="MFB0835331.1"/>
    </source>
</evidence>
<keyword evidence="3 8" id="KW-0812">Transmembrane</keyword>
<feature type="transmembrane region" description="Helical" evidence="8">
    <location>
        <begin position="564"/>
        <end position="585"/>
    </location>
</feature>
<evidence type="ECO:0000259" key="9">
    <source>
        <dbReference type="Pfam" id="PF06738"/>
    </source>
</evidence>
<comment type="subcellular location">
    <subcellularLocation>
        <location evidence="1">Cell membrane</location>
        <topology evidence="1">Multi-pass membrane protein</topology>
    </subcellularLocation>
</comment>
<dbReference type="Pfam" id="PF06738">
    <property type="entry name" value="ThrE"/>
    <property type="match status" value="1"/>
</dbReference>
<feature type="transmembrane region" description="Helical" evidence="8">
    <location>
        <begin position="539"/>
        <end position="557"/>
    </location>
</feature>
<dbReference type="InterPro" id="IPR024528">
    <property type="entry name" value="ThrE_2"/>
</dbReference>
<gene>
    <name evidence="11" type="ORF">ACETWP_12100</name>
</gene>
<keyword evidence="2" id="KW-1003">Cell membrane</keyword>